<dbReference type="InterPro" id="IPR050738">
    <property type="entry name" value="Sulfatase"/>
</dbReference>
<dbReference type="CDD" id="cd16025">
    <property type="entry name" value="PAS_like"/>
    <property type="match status" value="1"/>
</dbReference>
<accession>A0A9X4M3D0</accession>
<dbReference type="PROSITE" id="PS00149">
    <property type="entry name" value="SULFATASE_2"/>
    <property type="match status" value="1"/>
</dbReference>
<proteinExistence type="inferred from homology"/>
<dbReference type="Gene3D" id="3.40.720.10">
    <property type="entry name" value="Alkaline Phosphatase, subunit A"/>
    <property type="match status" value="1"/>
</dbReference>
<evidence type="ECO:0000256" key="4">
    <source>
        <dbReference type="ARBA" id="ARBA00022837"/>
    </source>
</evidence>
<dbReference type="AlphaFoldDB" id="A0A9X4M3D0"/>
<dbReference type="EMBL" id="JANRHA010000013">
    <property type="protein sequence ID" value="MDG3016421.1"/>
    <property type="molecule type" value="Genomic_DNA"/>
</dbReference>
<keyword evidence="3" id="KW-0378">Hydrolase</keyword>
<dbReference type="InterPro" id="IPR017850">
    <property type="entry name" value="Alkaline_phosphatase_core_sf"/>
</dbReference>
<evidence type="ECO:0000256" key="3">
    <source>
        <dbReference type="ARBA" id="ARBA00022801"/>
    </source>
</evidence>
<protein>
    <submittedName>
        <fullName evidence="6">Arylsulfatase</fullName>
    </submittedName>
</protein>
<dbReference type="InterPro" id="IPR024607">
    <property type="entry name" value="Sulfatase_CS"/>
</dbReference>
<comment type="caution">
    <text evidence="6">The sequence shown here is derived from an EMBL/GenBank/DDBJ whole genome shotgun (WGS) entry which is preliminary data.</text>
</comment>
<feature type="domain" description="Sulfatase N-terminal" evidence="5">
    <location>
        <begin position="33"/>
        <end position="462"/>
    </location>
</feature>
<dbReference type="PANTHER" id="PTHR42693:SF43">
    <property type="entry name" value="BLL2667 PROTEIN"/>
    <property type="match status" value="1"/>
</dbReference>
<dbReference type="SUPFAM" id="SSF53649">
    <property type="entry name" value="Alkaline phosphatase-like"/>
    <property type="match status" value="1"/>
</dbReference>
<dbReference type="PANTHER" id="PTHR42693">
    <property type="entry name" value="ARYLSULFATASE FAMILY MEMBER"/>
    <property type="match status" value="1"/>
</dbReference>
<dbReference type="GO" id="GO:0016787">
    <property type="term" value="F:hydrolase activity"/>
    <property type="evidence" value="ECO:0007669"/>
    <property type="project" value="UniProtKB-KW"/>
</dbReference>
<evidence type="ECO:0000256" key="1">
    <source>
        <dbReference type="ARBA" id="ARBA00008779"/>
    </source>
</evidence>
<dbReference type="Proteomes" id="UP001152755">
    <property type="component" value="Unassembled WGS sequence"/>
</dbReference>
<gene>
    <name evidence="6" type="ORF">NVS88_17845</name>
</gene>
<dbReference type="InterPro" id="IPR000917">
    <property type="entry name" value="Sulfatase_N"/>
</dbReference>
<sequence length="783" mass="87053">MTKSFNGVIKEDIRDSTPDWSPYIEPSAPENSPNVLYIVMDDTGFGAWDHYGGLIKMPNLKRIADDGAAFTQFHTVAFCSPTRSCLLTGRNATSNGMACIEEITTGFPGSNGRIPMENGTIAEVLLRNGYSTLAVGKWHLTPAEEGSLGARRRTWPLGRGFERYYGFLGGETDQYYPDLVSDNHLIDPPYTPEEGYHLSKDLADKAISFIQDVKATAPNKPWFTYFCPGANHAPHQVPTEWADQYKGVFDMGYEKYREVVLENQKRLGLVPQDTELPPLNPYIDVTGPNGEPWPENDTAREWDTLTDDEKKVFARQAEVYAGFSTYTDAQIGRLLDYLDETGQYENTIIVFVSDNGASGEGGPNGTWNENNFFNSVIDGPEEQLRMAPKLGTVETYNHYAVGWAVAFCTPFKMFKRYAGYEGGTADPMFFSWPAQLKNGGQFRHQYCHAIDVVPTIYDAIGITPPEHMNDVKQEPLHGASLLPALREAGTPNARHTQFYAMLGTRGVWQDGWFANTNHPPMSAGWGHFDQDTWELYHLEIDRNQTKNLAAEMPEKLEELKKLWFQLADEFHGLPLDDRNGVEIFAYLPKYPTPTLMPPTDEQVFYPGQSEVPERTAMPYFGRPFEILAEVELAADSQGVLFAHGGRFGGHSLYIKGGKLHYVYNWLGKLRQEIVSDGPLPTSGKHVLGVKYVIEGKDGVSPTGTATLYIDESAVGSAKIKTQQGHFSLAGEGLNAGRDGGQPVGDYPVPFEFSGGTLSKVTLKRGDDEWVDLEQTLAAGFARD</sequence>
<evidence type="ECO:0000313" key="6">
    <source>
        <dbReference type="EMBL" id="MDG3016421.1"/>
    </source>
</evidence>
<evidence type="ECO:0000256" key="2">
    <source>
        <dbReference type="ARBA" id="ARBA00022723"/>
    </source>
</evidence>
<dbReference type="GO" id="GO:0046872">
    <property type="term" value="F:metal ion binding"/>
    <property type="evidence" value="ECO:0007669"/>
    <property type="project" value="UniProtKB-KW"/>
</dbReference>
<comment type="similarity">
    <text evidence="1">Belongs to the sulfatase family.</text>
</comment>
<reference evidence="6" key="1">
    <citation type="submission" date="2022-08" db="EMBL/GenBank/DDBJ databases">
        <title>Genome analysis of Corynebacteriales strain.</title>
        <authorList>
            <person name="Lee S.D."/>
        </authorList>
    </citation>
    <scope>NUCLEOTIDE SEQUENCE</scope>
    <source>
        <strain evidence="6">D3-21</strain>
    </source>
</reference>
<keyword evidence="4" id="KW-0106">Calcium</keyword>
<keyword evidence="2" id="KW-0479">Metal-binding</keyword>
<name>A0A9X4M3D0_9ACTN</name>
<organism evidence="6 7">
    <name type="scientific">Speluncibacter jeojiensis</name>
    <dbReference type="NCBI Taxonomy" id="2710754"/>
    <lineage>
        <taxon>Bacteria</taxon>
        <taxon>Bacillati</taxon>
        <taxon>Actinomycetota</taxon>
        <taxon>Actinomycetes</taxon>
        <taxon>Mycobacteriales</taxon>
        <taxon>Speluncibacteraceae</taxon>
        <taxon>Speluncibacter</taxon>
    </lineage>
</organism>
<evidence type="ECO:0000259" key="5">
    <source>
        <dbReference type="Pfam" id="PF00884"/>
    </source>
</evidence>
<evidence type="ECO:0000313" key="7">
    <source>
        <dbReference type="Proteomes" id="UP001152755"/>
    </source>
</evidence>
<dbReference type="Gene3D" id="3.30.1120.10">
    <property type="match status" value="1"/>
</dbReference>
<keyword evidence="7" id="KW-1185">Reference proteome</keyword>
<dbReference type="Pfam" id="PF00884">
    <property type="entry name" value="Sulfatase"/>
    <property type="match status" value="1"/>
</dbReference>
<dbReference type="RefSeq" id="WP_277830566.1">
    <property type="nucleotide sequence ID" value="NZ_JAAIVF010000001.1"/>
</dbReference>